<evidence type="ECO:0000313" key="4">
    <source>
        <dbReference type="EnsemblMetazoa" id="AALB007883-PA"/>
    </source>
</evidence>
<dbReference type="AlphaFoldDB" id="A0A182FMX1"/>
<dbReference type="Gene3D" id="1.10.246.130">
    <property type="match status" value="1"/>
</dbReference>
<dbReference type="PANTHER" id="PTHR11686">
    <property type="entry name" value="GAMMA GLUTAMYL TRANSPEPTIDASE"/>
    <property type="match status" value="1"/>
</dbReference>
<keyword evidence="1" id="KW-0800">Toxin</keyword>
<dbReference type="FunFam" id="3.60.20.40:FF:000001">
    <property type="entry name" value="Gamma-glutamyltranspeptidase 1"/>
    <property type="match status" value="1"/>
</dbReference>
<feature type="binding site" evidence="3">
    <location>
        <begin position="387"/>
        <end position="389"/>
    </location>
    <ligand>
        <name>L-glutamate</name>
        <dbReference type="ChEBI" id="CHEBI:29985"/>
    </ligand>
</feature>
<dbReference type="STRING" id="7167.A0A182FMX1"/>
<reference evidence="4 5" key="1">
    <citation type="journal article" date="2017" name="G3 (Bethesda)">
        <title>The Physical Genome Mapping of Anopheles albimanus Corrected Scaffold Misassemblies and Identified Interarm Rearrangements in Genus Anopheles.</title>
        <authorList>
            <person name="Artemov G.N."/>
            <person name="Peery A.N."/>
            <person name="Jiang X."/>
            <person name="Tu Z."/>
            <person name="Stegniy V.N."/>
            <person name="Sharakhova M.V."/>
            <person name="Sharakhov I.V."/>
        </authorList>
    </citation>
    <scope>NUCLEOTIDE SEQUENCE [LARGE SCALE GENOMIC DNA]</scope>
    <source>
        <strain evidence="4 5">ALBI9_A</strain>
    </source>
</reference>
<dbReference type="PANTHER" id="PTHR11686:SF72">
    <property type="entry name" value="GAMMA-GLUTAMYL TRANSPEPTIDASE, ISOFORM A"/>
    <property type="match status" value="1"/>
</dbReference>
<keyword evidence="1" id="KW-1199">Hemostasis impairing toxin</keyword>
<protein>
    <submittedName>
        <fullName evidence="4">Uncharacterized protein</fullName>
    </submittedName>
</protein>
<organism evidence="4 5">
    <name type="scientific">Anopheles albimanus</name>
    <name type="common">New world malaria mosquito</name>
    <dbReference type="NCBI Taxonomy" id="7167"/>
    <lineage>
        <taxon>Eukaryota</taxon>
        <taxon>Metazoa</taxon>
        <taxon>Ecdysozoa</taxon>
        <taxon>Arthropoda</taxon>
        <taxon>Hexapoda</taxon>
        <taxon>Insecta</taxon>
        <taxon>Pterygota</taxon>
        <taxon>Neoptera</taxon>
        <taxon>Endopterygota</taxon>
        <taxon>Diptera</taxon>
        <taxon>Nematocera</taxon>
        <taxon>Culicoidea</taxon>
        <taxon>Culicidae</taxon>
        <taxon>Anophelinae</taxon>
        <taxon>Anopheles</taxon>
    </lineage>
</organism>
<dbReference type="Proteomes" id="UP000069272">
    <property type="component" value="Chromosome 2L"/>
</dbReference>
<name>A0A182FMX1_ANOAL</name>
<evidence type="ECO:0000256" key="2">
    <source>
        <dbReference type="PIRSR" id="PIRSR600101-1"/>
    </source>
</evidence>
<accession>A0A182FMX1</accession>
<dbReference type="OrthoDB" id="1081007at2759"/>
<dbReference type="Gene3D" id="3.60.20.40">
    <property type="match status" value="1"/>
</dbReference>
<dbReference type="GeneID" id="118459139"/>
<feature type="binding site" evidence="3">
    <location>
        <position position="411"/>
    </location>
    <ligand>
        <name>L-glutamate</name>
        <dbReference type="ChEBI" id="CHEBI:29985"/>
    </ligand>
</feature>
<dbReference type="InterPro" id="IPR043138">
    <property type="entry name" value="GGT_lsub"/>
</dbReference>
<feature type="binding site" evidence="3">
    <location>
        <begin position="439"/>
        <end position="440"/>
    </location>
    <ligand>
        <name>L-glutamate</name>
        <dbReference type="ChEBI" id="CHEBI:29985"/>
    </ligand>
</feature>
<dbReference type="RefSeq" id="XP_035778110.1">
    <property type="nucleotide sequence ID" value="XM_035922217.1"/>
</dbReference>
<dbReference type="KEGG" id="aali:118459139"/>
<dbReference type="FunFam" id="1.10.246.130:FF:000001">
    <property type="entry name" value="Gamma-glutamyltransferase 5 isoform 1"/>
    <property type="match status" value="1"/>
</dbReference>
<dbReference type="InterPro" id="IPR029055">
    <property type="entry name" value="Ntn_hydrolases_N"/>
</dbReference>
<evidence type="ECO:0000256" key="1">
    <source>
        <dbReference type="ARBA" id="ARBA00084097"/>
    </source>
</evidence>
<dbReference type="GO" id="GO:0005886">
    <property type="term" value="C:plasma membrane"/>
    <property type="evidence" value="ECO:0007669"/>
    <property type="project" value="TreeGrafter"/>
</dbReference>
<feature type="binding site" evidence="3">
    <location>
        <position position="462"/>
    </location>
    <ligand>
        <name>L-glutamate</name>
        <dbReference type="ChEBI" id="CHEBI:29985"/>
    </ligand>
</feature>
<reference evidence="4" key="2">
    <citation type="submission" date="2022-08" db="UniProtKB">
        <authorList>
            <consortium name="EnsemblMetazoa"/>
        </authorList>
    </citation>
    <scope>IDENTIFICATION</scope>
    <source>
        <strain evidence="4">STECLA/ALBI9_A</strain>
    </source>
</reference>
<sequence>MRQVQLLLLIICFAHRRSWAQTTSRERSAVTSNSVECAEIGMSMLEQGGSAADAAIATLLCEGVSLPQSMGIGGGFVLTIYNKATGLVESLDSREVAPAAANKTMYVGKGDASVVGGLSIAVPGEIKGYWELHQKYGKLPWRTLFTPTIELCTKGSLVTSYLEKILTSQKAKILAMPELANLLINPLTNDTFKQGDRIKRPMLAESFKVIAVEGANALYAQNGTLLPKLMNDLRSVGSILTENDFYNYRPEWLKPAQTKLKNSYNLYSMPLPGSGQVLSYMLSILDGYKDLSVNDPLTWHRIIEAFKHGYGLRTKLGDPRFVPSVSTVLQKMGNKNYVAYVRDMILSNMTFENYDYYGADFASTNDSGTAHISVLAGNGDAVAVTSTINYLFGSMVVSPSTGIILNDEMDDFSTPGLINAYGLSPSQANFIVPGKRPLSSMSPTIIVDRNRDVRLVAGGAGGSRITTSVLMLILRTIYFKQTLCDAINAPRIHHQLAPMQVEYEKEFDKTIISGLASRGHKVVESKADFGFAALTAIMKRGSYISAAYDRRRAGSVAIRPRTDNIGNCY</sequence>
<proteinExistence type="predicted"/>
<dbReference type="VEuPathDB" id="VectorBase:AALB007883"/>
<dbReference type="Pfam" id="PF01019">
    <property type="entry name" value="G_glu_transpept"/>
    <property type="match status" value="1"/>
</dbReference>
<feature type="binding site" evidence="3">
    <location>
        <position position="94"/>
    </location>
    <ligand>
        <name>L-glutamate</name>
        <dbReference type="ChEBI" id="CHEBI:29985"/>
    </ligand>
</feature>
<dbReference type="PRINTS" id="PR01210">
    <property type="entry name" value="GGTRANSPTASE"/>
</dbReference>
<keyword evidence="5" id="KW-1185">Reference proteome</keyword>
<dbReference type="GO" id="GO:0036374">
    <property type="term" value="F:glutathione hydrolase activity"/>
    <property type="evidence" value="ECO:0007669"/>
    <property type="project" value="InterPro"/>
</dbReference>
<keyword evidence="1" id="KW-1202">Platelet aggregation activating toxin</keyword>
<feature type="active site" description="Nucleophile" evidence="2">
    <location>
        <position position="369"/>
    </location>
</feature>
<dbReference type="InterPro" id="IPR000101">
    <property type="entry name" value="GGT_peptidase"/>
</dbReference>
<dbReference type="GO" id="GO:0006751">
    <property type="term" value="P:glutathione catabolic process"/>
    <property type="evidence" value="ECO:0007669"/>
    <property type="project" value="InterPro"/>
</dbReference>
<dbReference type="NCBIfam" id="TIGR00066">
    <property type="entry name" value="g_glut_trans"/>
    <property type="match status" value="1"/>
</dbReference>
<dbReference type="SUPFAM" id="SSF56235">
    <property type="entry name" value="N-terminal nucleophile aminohydrolases (Ntn hydrolases)"/>
    <property type="match status" value="1"/>
</dbReference>
<evidence type="ECO:0000313" key="5">
    <source>
        <dbReference type="Proteomes" id="UP000069272"/>
    </source>
</evidence>
<dbReference type="VEuPathDB" id="VectorBase:AALB20_038527"/>
<dbReference type="InterPro" id="IPR043137">
    <property type="entry name" value="GGT_ssub_C"/>
</dbReference>
<evidence type="ECO:0000256" key="3">
    <source>
        <dbReference type="PIRSR" id="PIRSR600101-2"/>
    </source>
</evidence>
<dbReference type="EnsemblMetazoa" id="AALB007883-RA">
    <property type="protein sequence ID" value="AALB007883-PA"/>
    <property type="gene ID" value="AALB007883"/>
</dbReference>